<protein>
    <submittedName>
        <fullName evidence="1">Uncharacterized protein</fullName>
    </submittedName>
</protein>
<evidence type="ECO:0000313" key="2">
    <source>
        <dbReference type="Proteomes" id="UP000316079"/>
    </source>
</evidence>
<name>A0A553QIL7_9TELE</name>
<accession>A0A553QIL7</accession>
<dbReference type="Proteomes" id="UP000316079">
    <property type="component" value="Unassembled WGS sequence"/>
</dbReference>
<keyword evidence="2" id="KW-1185">Reference proteome</keyword>
<comment type="caution">
    <text evidence="1">The sequence shown here is derived from an EMBL/GenBank/DDBJ whole genome shotgun (WGS) entry which is preliminary data.</text>
</comment>
<proteinExistence type="predicted"/>
<dbReference type="EMBL" id="SRMA01025933">
    <property type="protein sequence ID" value="TRY89767.1"/>
    <property type="molecule type" value="Genomic_DNA"/>
</dbReference>
<dbReference type="AlphaFoldDB" id="A0A553QIL7"/>
<gene>
    <name evidence="1" type="ORF">DNTS_000011</name>
</gene>
<evidence type="ECO:0000313" key="1">
    <source>
        <dbReference type="EMBL" id="TRY89767.1"/>
    </source>
</evidence>
<reference evidence="1 2" key="1">
    <citation type="journal article" date="2019" name="Sci. Data">
        <title>Hybrid genome assembly and annotation of Danionella translucida.</title>
        <authorList>
            <person name="Kadobianskyi M."/>
            <person name="Schulze L."/>
            <person name="Schuelke M."/>
            <person name="Judkewitz B."/>
        </authorList>
    </citation>
    <scope>NUCLEOTIDE SEQUENCE [LARGE SCALE GENOMIC DNA]</scope>
    <source>
        <strain evidence="1 2">Bolton</strain>
    </source>
</reference>
<organism evidence="1 2">
    <name type="scientific">Danionella cerebrum</name>
    <dbReference type="NCBI Taxonomy" id="2873325"/>
    <lineage>
        <taxon>Eukaryota</taxon>
        <taxon>Metazoa</taxon>
        <taxon>Chordata</taxon>
        <taxon>Craniata</taxon>
        <taxon>Vertebrata</taxon>
        <taxon>Euteleostomi</taxon>
        <taxon>Actinopterygii</taxon>
        <taxon>Neopterygii</taxon>
        <taxon>Teleostei</taxon>
        <taxon>Ostariophysi</taxon>
        <taxon>Cypriniformes</taxon>
        <taxon>Danionidae</taxon>
        <taxon>Danioninae</taxon>
        <taxon>Danionella</taxon>
    </lineage>
</organism>
<sequence>MPNRHLAETFLREIRRICDDHVEGLRKETLREAQRVVVIIKDKLLSIDCKASVKLQQDGALSGKVNMSQDHNLPASFSEAACESIKALVLGSPIIGHAQTNVAEGEGTNTYLEQVLRHEGEYNVDPIEHNICSRYGSSSTRALLLPTKHLVCKQSTIMHLFILPQATHETVCRCSGTTVTEVDELFGEEVGEELHDEQKILVLFLLSRNIKPLATQIVLGVNLKQHQAHLNILFSYLGPVLLFGIRIHVGEATEYQGLHQCPLHGAGQHVQWWTAAGKLLRQTPPVLTLDHNECGWTNLSLLSTRVTSSSTVSLASSGSELHTDRVVLQHCLAPRLRPREGCCSRGRLSWAHAKAFHRLKGNSYQVSSAIGSSEVALDVGVEDLHSGLDEAASGEVFILLY</sequence>